<proteinExistence type="predicted"/>
<keyword evidence="2" id="KW-1003">Cell membrane</keyword>
<name>A0A8D5ZNU5_9BACL</name>
<evidence type="ECO:0000256" key="2">
    <source>
        <dbReference type="ARBA" id="ARBA00022475"/>
    </source>
</evidence>
<evidence type="ECO:0000256" key="4">
    <source>
        <dbReference type="ARBA" id="ARBA00022723"/>
    </source>
</evidence>
<dbReference type="RefSeq" id="WP_212774877.1">
    <property type="nucleotide sequence ID" value="NZ_AP024601.1"/>
</dbReference>
<evidence type="ECO:0000256" key="5">
    <source>
        <dbReference type="ARBA" id="ARBA00022989"/>
    </source>
</evidence>
<evidence type="ECO:0000256" key="3">
    <source>
        <dbReference type="ARBA" id="ARBA00022692"/>
    </source>
</evidence>
<feature type="transmembrane region" description="Helical" evidence="12">
    <location>
        <begin position="161"/>
        <end position="180"/>
    </location>
</feature>
<dbReference type="PANTHER" id="PTHR35457">
    <property type="entry name" value="HEME A SYNTHASE"/>
    <property type="match status" value="1"/>
</dbReference>
<comment type="subcellular location">
    <subcellularLocation>
        <location evidence="1">Membrane</location>
        <topology evidence="1">Multi-pass membrane protein</topology>
    </subcellularLocation>
</comment>
<dbReference type="Proteomes" id="UP000677436">
    <property type="component" value="Chromosome"/>
</dbReference>
<evidence type="ECO:0000256" key="6">
    <source>
        <dbReference type="ARBA" id="ARBA00023002"/>
    </source>
</evidence>
<keyword evidence="10" id="KW-1015">Disulfide bond</keyword>
<evidence type="ECO:0000256" key="1">
    <source>
        <dbReference type="ARBA" id="ARBA00004141"/>
    </source>
</evidence>
<dbReference type="GO" id="GO:0046872">
    <property type="term" value="F:metal ion binding"/>
    <property type="evidence" value="ECO:0007669"/>
    <property type="project" value="UniProtKB-KW"/>
</dbReference>
<protein>
    <submittedName>
        <fullName evidence="13">Heme A synthase</fullName>
    </submittedName>
</protein>
<dbReference type="Pfam" id="PF02628">
    <property type="entry name" value="COX15-CtaA"/>
    <property type="match status" value="1"/>
</dbReference>
<organism evidence="13 14">
    <name type="scientific">Polycladomyces abyssicola</name>
    <dbReference type="NCBI Taxonomy" id="1125966"/>
    <lineage>
        <taxon>Bacteria</taxon>
        <taxon>Bacillati</taxon>
        <taxon>Bacillota</taxon>
        <taxon>Bacilli</taxon>
        <taxon>Bacillales</taxon>
        <taxon>Thermoactinomycetaceae</taxon>
        <taxon>Polycladomyces</taxon>
    </lineage>
</organism>
<feature type="transmembrane region" description="Helical" evidence="12">
    <location>
        <begin position="245"/>
        <end position="265"/>
    </location>
</feature>
<feature type="transmembrane region" description="Helical" evidence="12">
    <location>
        <begin position="120"/>
        <end position="141"/>
    </location>
</feature>
<sequence length="310" mass="34503">MSRGLKWFSWTTAFGLYLILLMGALVTKTGSGKGCGNTWPFCNGEVFPTYATLQTWVEYSHRVVSGLVGLFVVILAVWAWKVFRQDRVVLWLAAASVFFVVLQGLLGAAAVVWGQSDAVLASHFGFSLMSLAACVLLVLYLEQKDKGDASPDRTVSTRYKYGVWGITVYTYLVVYTGAYVRHTGSSLGCGENFPGCDGHWLPDWTSLAGIHLLHRTAAYSLWLLVAGLVWVTVRFYRQHHELVRAAWFAWVFVTLQAATGIASVLTGIQLIIALLHTTVISIFFSVMCYLCMRVGMPWRHKPAVREEAMK</sequence>
<evidence type="ECO:0000256" key="7">
    <source>
        <dbReference type="ARBA" id="ARBA00023004"/>
    </source>
</evidence>
<comment type="pathway">
    <text evidence="11">Porphyrin-containing compound metabolism.</text>
</comment>
<feature type="transmembrane region" description="Helical" evidence="12">
    <location>
        <begin position="7"/>
        <end position="26"/>
    </location>
</feature>
<reference evidence="13" key="2">
    <citation type="journal article" date="2021" name="Microbiol. Resour. Announc.">
        <title>Complete Genome Sequence of Polycladomyces abyssicola JIR-001T, Isolated from Hemipelagic Sediment in Deep Seawater.</title>
        <authorList>
            <person name="Tsubouchi T."/>
            <person name="Kaneko Y."/>
        </authorList>
    </citation>
    <scope>NUCLEOTIDE SEQUENCE</scope>
    <source>
        <strain evidence="13">JIR-001</strain>
    </source>
</reference>
<evidence type="ECO:0000256" key="11">
    <source>
        <dbReference type="ARBA" id="ARBA00023444"/>
    </source>
</evidence>
<dbReference type="KEGG" id="pabs:JIR001_14760"/>
<dbReference type="GO" id="GO:0006784">
    <property type="term" value="P:heme A biosynthetic process"/>
    <property type="evidence" value="ECO:0007669"/>
    <property type="project" value="InterPro"/>
</dbReference>
<dbReference type="GO" id="GO:0016491">
    <property type="term" value="F:oxidoreductase activity"/>
    <property type="evidence" value="ECO:0007669"/>
    <property type="project" value="UniProtKB-KW"/>
</dbReference>
<evidence type="ECO:0000313" key="13">
    <source>
        <dbReference type="EMBL" id="BCU81693.1"/>
    </source>
</evidence>
<keyword evidence="8" id="KW-0350">Heme biosynthesis</keyword>
<evidence type="ECO:0000256" key="8">
    <source>
        <dbReference type="ARBA" id="ARBA00023133"/>
    </source>
</evidence>
<feature type="transmembrane region" description="Helical" evidence="12">
    <location>
        <begin position="90"/>
        <end position="114"/>
    </location>
</feature>
<dbReference type="InterPro" id="IPR003780">
    <property type="entry name" value="COX15/CtaA_fam"/>
</dbReference>
<accession>A0A8D5ZNU5</accession>
<evidence type="ECO:0000256" key="10">
    <source>
        <dbReference type="ARBA" id="ARBA00023157"/>
    </source>
</evidence>
<dbReference type="EMBL" id="AP024601">
    <property type="protein sequence ID" value="BCU81693.1"/>
    <property type="molecule type" value="Genomic_DNA"/>
</dbReference>
<feature type="transmembrane region" description="Helical" evidence="12">
    <location>
        <begin position="212"/>
        <end position="233"/>
    </location>
</feature>
<evidence type="ECO:0000256" key="9">
    <source>
        <dbReference type="ARBA" id="ARBA00023136"/>
    </source>
</evidence>
<gene>
    <name evidence="13" type="primary">ctaA</name>
    <name evidence="13" type="ORF">JIR001_14760</name>
</gene>
<keyword evidence="14" id="KW-1185">Reference proteome</keyword>
<dbReference type="PANTHER" id="PTHR35457:SF1">
    <property type="entry name" value="HEME A SYNTHASE"/>
    <property type="match status" value="1"/>
</dbReference>
<reference evidence="13" key="1">
    <citation type="journal article" date="2013" name="Int. J. Syst. Evol. Microbiol.">
        <title>Polycladomyces abyssicola gen. nov., sp. nov., a thermophilic filamentous bacterium isolated from hemipelagic sediment.</title>
        <authorList>
            <person name="Tsubouchi T."/>
            <person name="Shimane Y."/>
            <person name="Mori K."/>
            <person name="Usui K."/>
            <person name="Hiraki T."/>
            <person name="Tame A."/>
            <person name="Uematsu K."/>
            <person name="Maruyama T."/>
            <person name="Hatada Y."/>
        </authorList>
    </citation>
    <scope>NUCLEOTIDE SEQUENCE</scope>
    <source>
        <strain evidence="13">JIR-001</strain>
    </source>
</reference>
<keyword evidence="4" id="KW-0479">Metal-binding</keyword>
<dbReference type="GO" id="GO:0016020">
    <property type="term" value="C:membrane"/>
    <property type="evidence" value="ECO:0007669"/>
    <property type="project" value="UniProtKB-SubCell"/>
</dbReference>
<feature type="transmembrane region" description="Helical" evidence="12">
    <location>
        <begin position="271"/>
        <end position="292"/>
    </location>
</feature>
<dbReference type="InterPro" id="IPR050450">
    <property type="entry name" value="COX15/CtaA_HemeA_synthase"/>
</dbReference>
<keyword evidence="3 12" id="KW-0812">Transmembrane</keyword>
<keyword evidence="5 12" id="KW-1133">Transmembrane helix</keyword>
<keyword evidence="6" id="KW-0560">Oxidoreductase</keyword>
<dbReference type="AlphaFoldDB" id="A0A8D5ZNU5"/>
<feature type="transmembrane region" description="Helical" evidence="12">
    <location>
        <begin position="63"/>
        <end position="83"/>
    </location>
</feature>
<keyword evidence="7" id="KW-0408">Iron</keyword>
<evidence type="ECO:0000256" key="12">
    <source>
        <dbReference type="SAM" id="Phobius"/>
    </source>
</evidence>
<keyword evidence="9 12" id="KW-0472">Membrane</keyword>
<evidence type="ECO:0000313" key="14">
    <source>
        <dbReference type="Proteomes" id="UP000677436"/>
    </source>
</evidence>